<reference evidence="1 2" key="1">
    <citation type="submission" date="2024-09" db="EMBL/GenBank/DDBJ databases">
        <authorList>
            <person name="Sun Q."/>
            <person name="Mori K."/>
        </authorList>
    </citation>
    <scope>NUCLEOTIDE SEQUENCE [LARGE SCALE GENOMIC DNA]</scope>
    <source>
        <strain evidence="1 2">TISTR 2452</strain>
    </source>
</reference>
<evidence type="ECO:0000313" key="1">
    <source>
        <dbReference type="EMBL" id="MFB9325715.1"/>
    </source>
</evidence>
<gene>
    <name evidence="1" type="ORF">ACFFSY_07230</name>
</gene>
<protein>
    <submittedName>
        <fullName evidence="1">Uncharacterized protein</fullName>
    </submittedName>
</protein>
<keyword evidence="2" id="KW-1185">Reference proteome</keyword>
<dbReference type="RefSeq" id="WP_377492093.1">
    <property type="nucleotide sequence ID" value="NZ_JBHMDO010000015.1"/>
</dbReference>
<proteinExistence type="predicted"/>
<dbReference type="Proteomes" id="UP001589747">
    <property type="component" value="Unassembled WGS sequence"/>
</dbReference>
<name>A0ABV5KKF4_9BACL</name>
<organism evidence="1 2">
    <name type="scientific">Paenibacillus aurantiacus</name>
    <dbReference type="NCBI Taxonomy" id="1936118"/>
    <lineage>
        <taxon>Bacteria</taxon>
        <taxon>Bacillati</taxon>
        <taxon>Bacillota</taxon>
        <taxon>Bacilli</taxon>
        <taxon>Bacillales</taxon>
        <taxon>Paenibacillaceae</taxon>
        <taxon>Paenibacillus</taxon>
    </lineage>
</organism>
<sequence length="57" mass="7133">MLNEEYLAFKLWEYDRREVERKLELMRKRGEFAHDFKKRARVLVSYLPLTRLFSKIL</sequence>
<comment type="caution">
    <text evidence="1">The sequence shown here is derived from an EMBL/GenBank/DDBJ whole genome shotgun (WGS) entry which is preliminary data.</text>
</comment>
<dbReference type="EMBL" id="JBHMDO010000015">
    <property type="protein sequence ID" value="MFB9325715.1"/>
    <property type="molecule type" value="Genomic_DNA"/>
</dbReference>
<accession>A0ABV5KKF4</accession>
<evidence type="ECO:0000313" key="2">
    <source>
        <dbReference type="Proteomes" id="UP001589747"/>
    </source>
</evidence>